<reference evidence="2 3" key="1">
    <citation type="journal article" date="2020" name="IScience">
        <title>Genome Sequencing of the Endangered Kingdonia uniflora (Circaeasteraceae, Ranunculales) Reveals Potential Mechanisms of Evolutionary Specialization.</title>
        <authorList>
            <person name="Sun Y."/>
            <person name="Deng T."/>
            <person name="Zhang A."/>
            <person name="Moore M.J."/>
            <person name="Landis J.B."/>
            <person name="Lin N."/>
            <person name="Zhang H."/>
            <person name="Zhang X."/>
            <person name="Huang J."/>
            <person name="Zhang X."/>
            <person name="Sun H."/>
            <person name="Wang H."/>
        </authorList>
    </citation>
    <scope>NUCLEOTIDE SEQUENCE [LARGE SCALE GENOMIC DNA]</scope>
    <source>
        <strain evidence="2">TB1705</strain>
        <tissue evidence="2">Leaf</tissue>
    </source>
</reference>
<proteinExistence type="predicted"/>
<sequence length="245" mass="27174">MAGMCGLVDEFLKDHGIDTNNIHVDSSASDVRVWNHHPHGLFSVSSAFDTIRSKRAHILKLPLISFGTVLRFVVYDEKRKPWFVHSGVMGNAMVGKLVKLIFLSMTTKTPSKEKIVPKLVILDKGLKLAESWVNDMSASTIDEAAEEDFEGRPFRLGLGAKAVLESKLGASADPIERRLRAKLNALKKRDAQIIEDSAKPSDKDNDKADGDEDDDGDDPDSRSKAFTKKRPTFLTPSMQANKKQK</sequence>
<feature type="compositionally biased region" description="Acidic residues" evidence="1">
    <location>
        <begin position="209"/>
        <end position="218"/>
    </location>
</feature>
<dbReference type="InterPro" id="IPR021641">
    <property type="entry name" value="DUF3245"/>
</dbReference>
<dbReference type="Proteomes" id="UP000541444">
    <property type="component" value="Unassembled WGS sequence"/>
</dbReference>
<feature type="compositionally biased region" description="Polar residues" evidence="1">
    <location>
        <begin position="234"/>
        <end position="245"/>
    </location>
</feature>
<evidence type="ECO:0000313" key="3">
    <source>
        <dbReference type="Proteomes" id="UP000541444"/>
    </source>
</evidence>
<gene>
    <name evidence="2" type="ORF">GIB67_000204</name>
</gene>
<protein>
    <submittedName>
        <fullName evidence="2">Uncharacterized protein</fullName>
    </submittedName>
</protein>
<name>A0A7J7P9U5_9MAGN</name>
<feature type="region of interest" description="Disordered" evidence="1">
    <location>
        <begin position="191"/>
        <end position="245"/>
    </location>
</feature>
<accession>A0A7J7P9U5</accession>
<dbReference type="PANTHER" id="PTHR35741">
    <property type="entry name" value="FACTOR CWC22-LIKE PROTEIN, PUTATIVE (DUF3245)-RELATED"/>
    <property type="match status" value="1"/>
</dbReference>
<feature type="compositionally biased region" description="Basic and acidic residues" evidence="1">
    <location>
        <begin position="191"/>
        <end position="208"/>
    </location>
</feature>
<dbReference type="Pfam" id="PF11595">
    <property type="entry name" value="DUF3245"/>
    <property type="match status" value="1"/>
</dbReference>
<dbReference type="EMBL" id="JACGCM010000121">
    <property type="protein sequence ID" value="KAF6176110.1"/>
    <property type="molecule type" value="Genomic_DNA"/>
</dbReference>
<evidence type="ECO:0000313" key="2">
    <source>
        <dbReference type="EMBL" id="KAF6176110.1"/>
    </source>
</evidence>
<evidence type="ECO:0000256" key="1">
    <source>
        <dbReference type="SAM" id="MobiDB-lite"/>
    </source>
</evidence>
<comment type="caution">
    <text evidence="2">The sequence shown here is derived from an EMBL/GenBank/DDBJ whole genome shotgun (WGS) entry which is preliminary data.</text>
</comment>
<dbReference type="OrthoDB" id="1908779at2759"/>
<keyword evidence="3" id="KW-1185">Reference proteome</keyword>
<dbReference type="PANTHER" id="PTHR35741:SF1">
    <property type="entry name" value="FACTOR CWC22-LIKE PROTEIN, PUTATIVE (DUF3245)-RELATED"/>
    <property type="match status" value="1"/>
</dbReference>
<dbReference type="AlphaFoldDB" id="A0A7J7P9U5"/>
<organism evidence="2 3">
    <name type="scientific">Kingdonia uniflora</name>
    <dbReference type="NCBI Taxonomy" id="39325"/>
    <lineage>
        <taxon>Eukaryota</taxon>
        <taxon>Viridiplantae</taxon>
        <taxon>Streptophyta</taxon>
        <taxon>Embryophyta</taxon>
        <taxon>Tracheophyta</taxon>
        <taxon>Spermatophyta</taxon>
        <taxon>Magnoliopsida</taxon>
        <taxon>Ranunculales</taxon>
        <taxon>Circaeasteraceae</taxon>
        <taxon>Kingdonia</taxon>
    </lineage>
</organism>